<dbReference type="OrthoDB" id="597758at2"/>
<reference evidence="2" key="2">
    <citation type="submission" date="2014-09" db="EMBL/GenBank/DDBJ databases">
        <title>Criblamydia sequanensis harbors a mega-plasmid encoding arsenite resistance.</title>
        <authorList>
            <person name="Bertelli C."/>
            <person name="Goesmann A."/>
            <person name="Greub G."/>
        </authorList>
    </citation>
    <scope>NUCLEOTIDE SEQUENCE [LARGE SCALE GENOMIC DNA]</scope>
    <source>
        <strain evidence="2">CRIB-18</strain>
    </source>
</reference>
<comment type="caution">
    <text evidence="2">The sequence shown here is derived from an EMBL/GenBank/DDBJ whole genome shotgun (WGS) entry which is preliminary data.</text>
</comment>
<dbReference type="Gene3D" id="2.40.160.20">
    <property type="match status" value="1"/>
</dbReference>
<evidence type="ECO:0000313" key="3">
    <source>
        <dbReference type="Proteomes" id="UP000031552"/>
    </source>
</evidence>
<feature type="signal peptide" evidence="1">
    <location>
        <begin position="1"/>
        <end position="27"/>
    </location>
</feature>
<sequence>MLKIFNKKHLSALLALLVLNTASSLTAEEYYYPNDSFYPDDSFSAEDCCLTSCQTKCNRFYIGAFGGGLYSNSVEIIQMGTALFLEAQGGPLAVDARGRTDKNSAGFGGIQLGYELAANPCNFGCSGWGLTPGVEFEAFWYRHTKKGDLLNPTDRLDEHDFLDTFPMRMGLYLFNGTLSLNNCCFGNFTPYIGGGFGPARISIRNADSLQVAPLEAGINHFNSNTSNSTWTVAAQAKVGVRYNFLCRFHVFAEYRYVFVDSSNYILGSTIYPTHAPTTIWNVNIKNINYNAFALGLQFDL</sequence>
<dbReference type="AlphaFoldDB" id="A0A090D2R9"/>
<keyword evidence="1" id="KW-0732">Signal</keyword>
<feature type="chain" id="PRO_5001853919" evidence="1">
    <location>
        <begin position="28"/>
        <end position="300"/>
    </location>
</feature>
<gene>
    <name evidence="2" type="ORF">CSEC_2069</name>
</gene>
<evidence type="ECO:0000256" key="1">
    <source>
        <dbReference type="SAM" id="SignalP"/>
    </source>
</evidence>
<reference evidence="2" key="1">
    <citation type="submission" date="2013-12" db="EMBL/GenBank/DDBJ databases">
        <authorList>
            <person name="Linke B."/>
        </authorList>
    </citation>
    <scope>NUCLEOTIDE SEQUENCE [LARGE SCALE GENOMIC DNA]</scope>
    <source>
        <strain evidence="2">CRIB-18</strain>
    </source>
</reference>
<dbReference type="EMBL" id="CCEJ010000010">
    <property type="protein sequence ID" value="CDR34875.1"/>
    <property type="molecule type" value="Genomic_DNA"/>
</dbReference>
<evidence type="ECO:0000313" key="2">
    <source>
        <dbReference type="EMBL" id="CDR34875.1"/>
    </source>
</evidence>
<dbReference type="Proteomes" id="UP000031552">
    <property type="component" value="Unassembled WGS sequence"/>
</dbReference>
<accession>A0A090D2R9</accession>
<protein>
    <submittedName>
        <fullName evidence="2">Secreted protein</fullName>
    </submittedName>
</protein>
<organism evidence="2 3">
    <name type="scientific">Candidatus Criblamydia sequanensis CRIB-18</name>
    <dbReference type="NCBI Taxonomy" id="1437425"/>
    <lineage>
        <taxon>Bacteria</taxon>
        <taxon>Pseudomonadati</taxon>
        <taxon>Chlamydiota</taxon>
        <taxon>Chlamydiia</taxon>
        <taxon>Parachlamydiales</taxon>
        <taxon>Candidatus Criblamydiaceae</taxon>
        <taxon>Candidatus Criblamydia</taxon>
    </lineage>
</organism>
<proteinExistence type="predicted"/>
<name>A0A090D2R9_9BACT</name>
<dbReference type="eggNOG" id="ENOG5033WWY">
    <property type="taxonomic scope" value="Bacteria"/>
</dbReference>
<keyword evidence="3" id="KW-1185">Reference proteome</keyword>
<dbReference type="InterPro" id="IPR011250">
    <property type="entry name" value="OMP/PagP_B-barrel"/>
</dbReference>
<dbReference type="SUPFAM" id="SSF56925">
    <property type="entry name" value="OMPA-like"/>
    <property type="match status" value="1"/>
</dbReference>
<dbReference type="RefSeq" id="WP_053332006.1">
    <property type="nucleotide sequence ID" value="NZ_CCEJ010000010.1"/>
</dbReference>